<organism evidence="2 3">
    <name type="scientific">Sulfitobacter sediminilitoris</name>
    <dbReference type="NCBI Taxonomy" id="2698830"/>
    <lineage>
        <taxon>Bacteria</taxon>
        <taxon>Pseudomonadati</taxon>
        <taxon>Pseudomonadota</taxon>
        <taxon>Alphaproteobacteria</taxon>
        <taxon>Rhodobacterales</taxon>
        <taxon>Roseobacteraceae</taxon>
        <taxon>Sulfitobacter</taxon>
    </lineage>
</organism>
<dbReference type="Gene3D" id="3.40.630.30">
    <property type="match status" value="1"/>
</dbReference>
<dbReference type="GO" id="GO:0016747">
    <property type="term" value="F:acyltransferase activity, transferring groups other than amino-acyl groups"/>
    <property type="evidence" value="ECO:0007669"/>
    <property type="project" value="InterPro"/>
</dbReference>
<name>A0A6P0CF33_9RHOB</name>
<evidence type="ECO:0000313" key="2">
    <source>
        <dbReference type="EMBL" id="NEK23083.1"/>
    </source>
</evidence>
<evidence type="ECO:0000313" key="3">
    <source>
        <dbReference type="Proteomes" id="UP000468591"/>
    </source>
</evidence>
<dbReference type="PANTHER" id="PTHR43792">
    <property type="entry name" value="GNAT FAMILY, PUTATIVE (AFU_ORTHOLOGUE AFUA_3G00765)-RELATED-RELATED"/>
    <property type="match status" value="1"/>
</dbReference>
<dbReference type="PROSITE" id="PS51186">
    <property type="entry name" value="GNAT"/>
    <property type="match status" value="1"/>
</dbReference>
<accession>A0A6P0CF33</accession>
<comment type="caution">
    <text evidence="2">The sequence shown here is derived from an EMBL/GenBank/DDBJ whole genome shotgun (WGS) entry which is preliminary data.</text>
</comment>
<reference evidence="2 3" key="1">
    <citation type="submission" date="2020-01" db="EMBL/GenBank/DDBJ databases">
        <title>Sulfitobacter sediminilitoris sp. nov., isolated from a tidal flat.</title>
        <authorList>
            <person name="Park S."/>
            <person name="Yoon J.-H."/>
        </authorList>
    </citation>
    <scope>NUCLEOTIDE SEQUENCE [LARGE SCALE GENOMIC DNA]</scope>
    <source>
        <strain evidence="2 3">JBTF-M27</strain>
    </source>
</reference>
<sequence length="173" mass="18987">MSAMLDHIPVLDTQRLTLRAPKKADLPTLTAFFETERSHMVGGPADATGAFTKLTARIGHWAVLGYGLWHIDSRENGDFLGWAGIINPPGWDEPELGWTLFAHAEGKGYAFEAARAARAFAAQEFKLDGLISYIHPDNTRSRALAEKLGAAYERDGAVMGTPCQIWRHPKEAA</sequence>
<dbReference type="Proteomes" id="UP000468591">
    <property type="component" value="Unassembled WGS sequence"/>
</dbReference>
<keyword evidence="3" id="KW-1185">Reference proteome</keyword>
<dbReference type="AlphaFoldDB" id="A0A6P0CF33"/>
<dbReference type="InterPro" id="IPR051531">
    <property type="entry name" value="N-acetyltransferase"/>
</dbReference>
<dbReference type="EMBL" id="JAABNT010000006">
    <property type="protein sequence ID" value="NEK23083.1"/>
    <property type="molecule type" value="Genomic_DNA"/>
</dbReference>
<dbReference type="SUPFAM" id="SSF55729">
    <property type="entry name" value="Acyl-CoA N-acyltransferases (Nat)"/>
    <property type="match status" value="1"/>
</dbReference>
<dbReference type="PANTHER" id="PTHR43792:SF1">
    <property type="entry name" value="N-ACETYLTRANSFERASE DOMAIN-CONTAINING PROTEIN"/>
    <property type="match status" value="1"/>
</dbReference>
<evidence type="ECO:0000259" key="1">
    <source>
        <dbReference type="PROSITE" id="PS51186"/>
    </source>
</evidence>
<feature type="domain" description="N-acetyltransferase" evidence="1">
    <location>
        <begin position="16"/>
        <end position="171"/>
    </location>
</feature>
<dbReference type="Pfam" id="PF13302">
    <property type="entry name" value="Acetyltransf_3"/>
    <property type="match status" value="1"/>
</dbReference>
<keyword evidence="2" id="KW-0808">Transferase</keyword>
<dbReference type="InterPro" id="IPR000182">
    <property type="entry name" value="GNAT_dom"/>
</dbReference>
<dbReference type="RefSeq" id="WP_164354001.1">
    <property type="nucleotide sequence ID" value="NZ_JBHSVZ010000001.1"/>
</dbReference>
<protein>
    <submittedName>
        <fullName evidence="2">GNAT family N-acetyltransferase</fullName>
    </submittedName>
</protein>
<gene>
    <name evidence="2" type="ORF">GV827_11790</name>
</gene>
<proteinExistence type="predicted"/>
<dbReference type="InterPro" id="IPR016181">
    <property type="entry name" value="Acyl_CoA_acyltransferase"/>
</dbReference>